<evidence type="ECO:0000256" key="4">
    <source>
        <dbReference type="ARBA" id="ARBA00022705"/>
    </source>
</evidence>
<keyword evidence="8" id="KW-0067">ATP-binding</keyword>
<gene>
    <name evidence="15" type="primary">ligB_1</name>
    <name evidence="15" type="ORF">Talka_00654</name>
</gene>
<dbReference type="PROSITE" id="PS00697">
    <property type="entry name" value="DNA_LIGASE_A1"/>
    <property type="match status" value="1"/>
</dbReference>
<reference evidence="15 16" key="1">
    <citation type="submission" date="2019-07" db="EMBL/GenBank/DDBJ databases">
        <title>Tepidimonas alkaliphilus YIM 72238 draft genome.</title>
        <authorList>
            <person name="Da Costa M.S."/>
            <person name="Froufe H.J.C."/>
            <person name="Egas C."/>
            <person name="Albuquerque L."/>
        </authorList>
    </citation>
    <scope>NUCLEOTIDE SEQUENCE [LARGE SCALE GENOMIC DNA]</scope>
    <source>
        <strain evidence="15 16">YIM 72238</strain>
    </source>
</reference>
<dbReference type="InterPro" id="IPR016059">
    <property type="entry name" value="DNA_ligase_ATP-dep_CS"/>
</dbReference>
<dbReference type="AlphaFoldDB" id="A0A554WBP2"/>
<evidence type="ECO:0000256" key="9">
    <source>
        <dbReference type="ARBA" id="ARBA00022842"/>
    </source>
</evidence>
<dbReference type="Pfam" id="PF01068">
    <property type="entry name" value="DNA_ligase_A_M"/>
    <property type="match status" value="1"/>
</dbReference>
<dbReference type="Gene3D" id="3.30.470.30">
    <property type="entry name" value="DNA ligase/mRNA capping enzyme"/>
    <property type="match status" value="1"/>
</dbReference>
<evidence type="ECO:0000256" key="8">
    <source>
        <dbReference type="ARBA" id="ARBA00022840"/>
    </source>
</evidence>
<evidence type="ECO:0000256" key="1">
    <source>
        <dbReference type="ARBA" id="ARBA00012727"/>
    </source>
</evidence>
<evidence type="ECO:0000256" key="3">
    <source>
        <dbReference type="ARBA" id="ARBA00022618"/>
    </source>
</evidence>
<dbReference type="InterPro" id="IPR012309">
    <property type="entry name" value="DNA_ligase_ATP-dep_C"/>
</dbReference>
<evidence type="ECO:0000256" key="12">
    <source>
        <dbReference type="ARBA" id="ARBA00023306"/>
    </source>
</evidence>
<evidence type="ECO:0000256" key="13">
    <source>
        <dbReference type="ARBA" id="ARBA00034003"/>
    </source>
</evidence>
<dbReference type="NCBIfam" id="TIGR04120">
    <property type="entry name" value="DNA_lig_bact"/>
    <property type="match status" value="1"/>
</dbReference>
<dbReference type="InterPro" id="IPR012308">
    <property type="entry name" value="DNA_ligase_ATP-dep_N"/>
</dbReference>
<keyword evidence="4" id="KW-0235">DNA replication</keyword>
<dbReference type="EMBL" id="VJNB01000002">
    <property type="protein sequence ID" value="TSE20991.1"/>
    <property type="molecule type" value="Genomic_DNA"/>
</dbReference>
<dbReference type="GO" id="GO:0006260">
    <property type="term" value="P:DNA replication"/>
    <property type="evidence" value="ECO:0007669"/>
    <property type="project" value="UniProtKB-KW"/>
</dbReference>
<keyword evidence="2 15" id="KW-0436">Ligase</keyword>
<dbReference type="SUPFAM" id="SSF50249">
    <property type="entry name" value="Nucleic acid-binding proteins"/>
    <property type="match status" value="1"/>
</dbReference>
<dbReference type="EC" id="6.5.1.1" evidence="1"/>
<dbReference type="InterPro" id="IPR012310">
    <property type="entry name" value="DNA_ligase_ATP-dep_cent"/>
</dbReference>
<dbReference type="PANTHER" id="PTHR45674:SF13">
    <property type="entry name" value="DNA LIGASE-RELATED"/>
    <property type="match status" value="1"/>
</dbReference>
<dbReference type="Gene3D" id="2.40.50.140">
    <property type="entry name" value="Nucleic acid-binding proteins"/>
    <property type="match status" value="1"/>
</dbReference>
<dbReference type="NCBIfam" id="NF006701">
    <property type="entry name" value="PRK09247.1"/>
    <property type="match status" value="1"/>
</dbReference>
<keyword evidence="10" id="KW-0233">DNA recombination</keyword>
<proteinExistence type="predicted"/>
<evidence type="ECO:0000259" key="14">
    <source>
        <dbReference type="PROSITE" id="PS50160"/>
    </source>
</evidence>
<evidence type="ECO:0000313" key="15">
    <source>
        <dbReference type="EMBL" id="TSE20991.1"/>
    </source>
</evidence>
<keyword evidence="11" id="KW-0234">DNA repair</keyword>
<keyword evidence="3" id="KW-0132">Cell division</keyword>
<dbReference type="InterPro" id="IPR026333">
    <property type="entry name" value="ATP_dep_DNA_lig_pp_1105_fam"/>
</dbReference>
<name>A0A554WBP2_9BURK</name>
<dbReference type="InterPro" id="IPR050191">
    <property type="entry name" value="ATP-dep_DNA_ligase"/>
</dbReference>
<evidence type="ECO:0000256" key="6">
    <source>
        <dbReference type="ARBA" id="ARBA00022741"/>
    </source>
</evidence>
<sequence length="561" mass="60949">MNDFAALYAALDATTSTQARLQALQAYFAQADAADAAWAVYLLAGGKPRQAVPTRELKALAREVAGLPEWLFDECYQAVGDLAETVALLLPPPVQPLQQPLAAWMAEVRALRGLPPEERAARLKAQWARLPQDQRLLHGKLITGALRVGVSRLLVTQALAALAGLPAALVAQRLIGYTRADACPGADDWRALVAPAAAPAGLAVGVPDAHPYPFFLAHALPADAQAAAAQLGAVPDWLVEWKWDGIRAQLVRRGGVALWSRGEELITDRFPELAELGARLPPGTVLDGEIVVWRDGAPQPFAALQRRLGRQRVGTALRRALPVALLAYDLLEQDGADLRTRPQHERRARLQALVQALADPRLPLSPELVAPPGADWAWFDAERRRARAVGAEGLMLKRRDGAYGVGRTRRGGLWWKWKADPWTVDAVLVYAQRGHGRRAGLFSDYTFALWSHPPGDARRQLVPFAKAYSGLSDAELRQVDAIIRRTTRDSFGPVRAVEPTLVFELGFEGLARSARHKSGVAVRFPRILRWRTDKPVEEADTLAALHALLDGAAGDGAGEAA</sequence>
<dbReference type="GO" id="GO:0003910">
    <property type="term" value="F:DNA ligase (ATP) activity"/>
    <property type="evidence" value="ECO:0007669"/>
    <property type="project" value="UniProtKB-EC"/>
</dbReference>
<keyword evidence="12" id="KW-0131">Cell cycle</keyword>
<accession>A0A554WBP2</accession>
<dbReference type="PANTHER" id="PTHR45674">
    <property type="entry name" value="DNA LIGASE 1/3 FAMILY MEMBER"/>
    <property type="match status" value="1"/>
</dbReference>
<evidence type="ECO:0000256" key="11">
    <source>
        <dbReference type="ARBA" id="ARBA00023204"/>
    </source>
</evidence>
<dbReference type="Pfam" id="PF04679">
    <property type="entry name" value="DNA_ligase_A_C"/>
    <property type="match status" value="1"/>
</dbReference>
<evidence type="ECO:0000256" key="10">
    <source>
        <dbReference type="ARBA" id="ARBA00023172"/>
    </source>
</evidence>
<evidence type="ECO:0000256" key="7">
    <source>
        <dbReference type="ARBA" id="ARBA00022763"/>
    </source>
</evidence>
<protein>
    <recommendedName>
        <fullName evidence="1">DNA ligase (ATP)</fullName>
        <ecNumber evidence="1">6.5.1.1</ecNumber>
    </recommendedName>
</protein>
<dbReference type="InterPro" id="IPR036599">
    <property type="entry name" value="DNA_ligase_N_sf"/>
</dbReference>
<dbReference type="RefSeq" id="WP_143889685.1">
    <property type="nucleotide sequence ID" value="NZ_VJNB01000002.1"/>
</dbReference>
<dbReference type="GO" id="GO:0003677">
    <property type="term" value="F:DNA binding"/>
    <property type="evidence" value="ECO:0007669"/>
    <property type="project" value="InterPro"/>
</dbReference>
<dbReference type="GO" id="GO:0006310">
    <property type="term" value="P:DNA recombination"/>
    <property type="evidence" value="ECO:0007669"/>
    <property type="project" value="UniProtKB-KW"/>
</dbReference>
<keyword evidence="5" id="KW-0479">Metal-binding</keyword>
<evidence type="ECO:0000313" key="16">
    <source>
        <dbReference type="Proteomes" id="UP000315736"/>
    </source>
</evidence>
<feature type="domain" description="ATP-dependent DNA ligase family profile" evidence="14">
    <location>
        <begin position="316"/>
        <end position="451"/>
    </location>
</feature>
<dbReference type="GO" id="GO:0051301">
    <property type="term" value="P:cell division"/>
    <property type="evidence" value="ECO:0007669"/>
    <property type="project" value="UniProtKB-KW"/>
</dbReference>
<dbReference type="GO" id="GO:0046872">
    <property type="term" value="F:metal ion binding"/>
    <property type="evidence" value="ECO:0007669"/>
    <property type="project" value="UniProtKB-KW"/>
</dbReference>
<keyword evidence="6" id="KW-0547">Nucleotide-binding</keyword>
<dbReference type="Proteomes" id="UP000315736">
    <property type="component" value="Unassembled WGS sequence"/>
</dbReference>
<dbReference type="InterPro" id="IPR012340">
    <property type="entry name" value="NA-bd_OB-fold"/>
</dbReference>
<comment type="catalytic activity">
    <reaction evidence="13">
        <text>ATP + (deoxyribonucleotide)n-3'-hydroxyl + 5'-phospho-(deoxyribonucleotide)m = (deoxyribonucleotide)n+m + AMP + diphosphate.</text>
        <dbReference type="EC" id="6.5.1.1"/>
    </reaction>
</comment>
<dbReference type="OrthoDB" id="9767858at2"/>
<keyword evidence="16" id="KW-1185">Reference proteome</keyword>
<dbReference type="PROSITE" id="PS50160">
    <property type="entry name" value="DNA_LIGASE_A3"/>
    <property type="match status" value="1"/>
</dbReference>
<evidence type="ECO:0000256" key="5">
    <source>
        <dbReference type="ARBA" id="ARBA00022723"/>
    </source>
</evidence>
<dbReference type="SUPFAM" id="SSF56091">
    <property type="entry name" value="DNA ligase/mRNA capping enzyme, catalytic domain"/>
    <property type="match status" value="1"/>
</dbReference>
<dbReference type="GO" id="GO:0006281">
    <property type="term" value="P:DNA repair"/>
    <property type="evidence" value="ECO:0007669"/>
    <property type="project" value="UniProtKB-KW"/>
</dbReference>
<evidence type="ECO:0000256" key="2">
    <source>
        <dbReference type="ARBA" id="ARBA00022598"/>
    </source>
</evidence>
<dbReference type="GO" id="GO:0005524">
    <property type="term" value="F:ATP binding"/>
    <property type="evidence" value="ECO:0007669"/>
    <property type="project" value="UniProtKB-KW"/>
</dbReference>
<keyword evidence="7" id="KW-0227">DNA damage</keyword>
<dbReference type="CDD" id="cd07972">
    <property type="entry name" value="OBF_DNA_ligase_Arch_LigB"/>
    <property type="match status" value="1"/>
</dbReference>
<dbReference type="Pfam" id="PF04675">
    <property type="entry name" value="DNA_ligase_A_N"/>
    <property type="match status" value="1"/>
</dbReference>
<comment type="caution">
    <text evidence="15">The sequence shown here is derived from an EMBL/GenBank/DDBJ whole genome shotgun (WGS) entry which is preliminary data.</text>
</comment>
<keyword evidence="9" id="KW-0460">Magnesium</keyword>
<dbReference type="CDD" id="cd07897">
    <property type="entry name" value="Adenylation_DNA_ligase_Bac1"/>
    <property type="match status" value="1"/>
</dbReference>
<dbReference type="Gene3D" id="1.10.3260.10">
    <property type="entry name" value="DNA ligase, ATP-dependent, N-terminal domain"/>
    <property type="match status" value="1"/>
</dbReference>
<organism evidence="15 16">
    <name type="scientific">Tepidimonas alkaliphilus</name>
    <dbReference type="NCBI Taxonomy" id="2588942"/>
    <lineage>
        <taxon>Bacteria</taxon>
        <taxon>Pseudomonadati</taxon>
        <taxon>Pseudomonadota</taxon>
        <taxon>Betaproteobacteria</taxon>
        <taxon>Burkholderiales</taxon>
        <taxon>Tepidimonas</taxon>
    </lineage>
</organism>